<name>A0A8H4PV02_9HYPO</name>
<gene>
    <name evidence="2" type="ORF">G6O67_002644</name>
</gene>
<evidence type="ECO:0000313" key="3">
    <source>
        <dbReference type="Proteomes" id="UP000557566"/>
    </source>
</evidence>
<organism evidence="2 3">
    <name type="scientific">Ophiocordyceps sinensis</name>
    <dbReference type="NCBI Taxonomy" id="72228"/>
    <lineage>
        <taxon>Eukaryota</taxon>
        <taxon>Fungi</taxon>
        <taxon>Dikarya</taxon>
        <taxon>Ascomycota</taxon>
        <taxon>Pezizomycotina</taxon>
        <taxon>Sordariomycetes</taxon>
        <taxon>Hypocreomycetidae</taxon>
        <taxon>Hypocreales</taxon>
        <taxon>Ophiocordycipitaceae</taxon>
        <taxon>Ophiocordyceps</taxon>
    </lineage>
</organism>
<dbReference type="AlphaFoldDB" id="A0A8H4PV02"/>
<sequence length="154" mass="16233">MQRPPCNAAVGSESPILLVLWTRACVVSADMAIHHRQGHGLKRQRTASVPYSFRFLLRIGGHVSTLGDSKRCLVLNQFGSAEGGLESVHGQPGTDPFWTSRGLSAATADELDQGQGAAWTQDARSPAGQKEALWSASGRPGVGPGSEPGSRSQS</sequence>
<evidence type="ECO:0000313" key="2">
    <source>
        <dbReference type="EMBL" id="KAF4510778.1"/>
    </source>
</evidence>
<accession>A0A8H4PV02</accession>
<reference evidence="2 3" key="1">
    <citation type="journal article" date="2020" name="Genome Biol. Evol.">
        <title>A new high-quality draft genome assembly of the Chinese cordyceps Ophiocordyceps sinensis.</title>
        <authorList>
            <person name="Shu R."/>
            <person name="Zhang J."/>
            <person name="Meng Q."/>
            <person name="Zhang H."/>
            <person name="Zhou G."/>
            <person name="Li M."/>
            <person name="Wu P."/>
            <person name="Zhao Y."/>
            <person name="Chen C."/>
            <person name="Qin Q."/>
        </authorList>
    </citation>
    <scope>NUCLEOTIDE SEQUENCE [LARGE SCALE GENOMIC DNA]</scope>
    <source>
        <strain evidence="2 3">IOZ07</strain>
    </source>
</reference>
<proteinExistence type="predicted"/>
<dbReference type="EMBL" id="JAAVMX010000003">
    <property type="protein sequence ID" value="KAF4510778.1"/>
    <property type="molecule type" value="Genomic_DNA"/>
</dbReference>
<feature type="region of interest" description="Disordered" evidence="1">
    <location>
        <begin position="84"/>
        <end position="154"/>
    </location>
</feature>
<dbReference type="Proteomes" id="UP000557566">
    <property type="component" value="Unassembled WGS sequence"/>
</dbReference>
<protein>
    <submittedName>
        <fullName evidence="2">Uncharacterized protein</fullName>
    </submittedName>
</protein>
<comment type="caution">
    <text evidence="2">The sequence shown here is derived from an EMBL/GenBank/DDBJ whole genome shotgun (WGS) entry which is preliminary data.</text>
</comment>
<evidence type="ECO:0000256" key="1">
    <source>
        <dbReference type="SAM" id="MobiDB-lite"/>
    </source>
</evidence>
<keyword evidence="3" id="KW-1185">Reference proteome</keyword>